<gene>
    <name evidence="3" type="ORF">FGL98_08315</name>
</gene>
<feature type="compositionally biased region" description="Basic and acidic residues" evidence="1">
    <location>
        <begin position="239"/>
        <end position="255"/>
    </location>
</feature>
<sequence length="255" mass="27920">MARSKDSSKTKKSPKPPRQRGKFAERIDQFKTLYQNARKQNPRVPWYLLGTFLVGLVVFIVIGLVWGHPIYFTILGVFFGALLALVVFGRLAERSAYASLEGQPGATSAAMGALRKGWRYEQEPVAADGGRARSMSEINQAAMVFRAVGKPGVVLIGEGPKGATTRLLNSESKRIARVAGPEVPVHTLRVGEGEDTVRVAKLVKTMNKLDKKLTDAEVTAVTKRLRALGAAKPPIPKGYDPRNAPRMDRKAMRGR</sequence>
<dbReference type="OrthoDB" id="8479889at2"/>
<name>A0A563E591_9MICO</name>
<dbReference type="EMBL" id="VCQV01000008">
    <property type="protein sequence ID" value="TWP37044.1"/>
    <property type="molecule type" value="Genomic_DNA"/>
</dbReference>
<feature type="compositionally biased region" description="Basic residues" evidence="1">
    <location>
        <begin position="10"/>
        <end position="21"/>
    </location>
</feature>
<protein>
    <submittedName>
        <fullName evidence="3">DUF4191 domain-containing protein</fullName>
    </submittedName>
</protein>
<feature type="transmembrane region" description="Helical" evidence="2">
    <location>
        <begin position="70"/>
        <end position="89"/>
    </location>
</feature>
<feature type="region of interest" description="Disordered" evidence="1">
    <location>
        <begin position="229"/>
        <end position="255"/>
    </location>
</feature>
<keyword evidence="4" id="KW-1185">Reference proteome</keyword>
<keyword evidence="2" id="KW-0472">Membrane</keyword>
<comment type="caution">
    <text evidence="3">The sequence shown here is derived from an EMBL/GenBank/DDBJ whole genome shotgun (WGS) entry which is preliminary data.</text>
</comment>
<keyword evidence="2" id="KW-0812">Transmembrane</keyword>
<reference evidence="3 4" key="1">
    <citation type="submission" date="2019-05" db="EMBL/GenBank/DDBJ databases">
        <authorList>
            <person name="Lee S.D."/>
        </authorList>
    </citation>
    <scope>NUCLEOTIDE SEQUENCE [LARGE SCALE GENOMIC DNA]</scope>
    <source>
        <strain evidence="3 4">C5-26</strain>
    </source>
</reference>
<reference evidence="3 4" key="2">
    <citation type="submission" date="2019-08" db="EMBL/GenBank/DDBJ databases">
        <title>Jejuicoccus antrihumi gen. nov., sp. nov., a new member of the family Dermacoccaceae isolated from a cave.</title>
        <authorList>
            <person name="Schumann P."/>
            <person name="Kim I.S."/>
        </authorList>
    </citation>
    <scope>NUCLEOTIDE SEQUENCE [LARGE SCALE GENOMIC DNA]</scope>
    <source>
        <strain evidence="3 4">C5-26</strain>
    </source>
</reference>
<dbReference type="Pfam" id="PF13829">
    <property type="entry name" value="DUF4191"/>
    <property type="match status" value="1"/>
</dbReference>
<evidence type="ECO:0000313" key="3">
    <source>
        <dbReference type="EMBL" id="TWP37044.1"/>
    </source>
</evidence>
<accession>A0A563E591</accession>
<organism evidence="3 4">
    <name type="scientific">Leekyejoonella antrihumi</name>
    <dbReference type="NCBI Taxonomy" id="1660198"/>
    <lineage>
        <taxon>Bacteria</taxon>
        <taxon>Bacillati</taxon>
        <taxon>Actinomycetota</taxon>
        <taxon>Actinomycetes</taxon>
        <taxon>Micrococcales</taxon>
        <taxon>Dermacoccaceae</taxon>
        <taxon>Leekyejoonella</taxon>
    </lineage>
</organism>
<dbReference type="InterPro" id="IPR025445">
    <property type="entry name" value="DUF4191"/>
</dbReference>
<evidence type="ECO:0000313" key="4">
    <source>
        <dbReference type="Proteomes" id="UP000320244"/>
    </source>
</evidence>
<feature type="region of interest" description="Disordered" evidence="1">
    <location>
        <begin position="1"/>
        <end position="21"/>
    </location>
</feature>
<keyword evidence="2" id="KW-1133">Transmembrane helix</keyword>
<dbReference type="RefSeq" id="WP_146316286.1">
    <property type="nucleotide sequence ID" value="NZ_VCQV01000008.1"/>
</dbReference>
<feature type="transmembrane region" description="Helical" evidence="2">
    <location>
        <begin position="44"/>
        <end position="64"/>
    </location>
</feature>
<evidence type="ECO:0000256" key="1">
    <source>
        <dbReference type="SAM" id="MobiDB-lite"/>
    </source>
</evidence>
<evidence type="ECO:0000256" key="2">
    <source>
        <dbReference type="SAM" id="Phobius"/>
    </source>
</evidence>
<dbReference type="Proteomes" id="UP000320244">
    <property type="component" value="Unassembled WGS sequence"/>
</dbReference>
<dbReference type="AlphaFoldDB" id="A0A563E591"/>
<proteinExistence type="predicted"/>